<organism evidence="1 2">
    <name type="scientific">Trifolium medium</name>
    <dbReference type="NCBI Taxonomy" id="97028"/>
    <lineage>
        <taxon>Eukaryota</taxon>
        <taxon>Viridiplantae</taxon>
        <taxon>Streptophyta</taxon>
        <taxon>Embryophyta</taxon>
        <taxon>Tracheophyta</taxon>
        <taxon>Spermatophyta</taxon>
        <taxon>Magnoliopsida</taxon>
        <taxon>eudicotyledons</taxon>
        <taxon>Gunneridae</taxon>
        <taxon>Pentapetalae</taxon>
        <taxon>rosids</taxon>
        <taxon>fabids</taxon>
        <taxon>Fabales</taxon>
        <taxon>Fabaceae</taxon>
        <taxon>Papilionoideae</taxon>
        <taxon>50 kb inversion clade</taxon>
        <taxon>NPAAA clade</taxon>
        <taxon>Hologalegina</taxon>
        <taxon>IRL clade</taxon>
        <taxon>Trifolieae</taxon>
        <taxon>Trifolium</taxon>
    </lineage>
</organism>
<dbReference type="EMBL" id="LXQA010077523">
    <property type="protein sequence ID" value="MCI10762.1"/>
    <property type="molecule type" value="Genomic_DNA"/>
</dbReference>
<comment type="caution">
    <text evidence="1">The sequence shown here is derived from an EMBL/GenBank/DDBJ whole genome shotgun (WGS) entry which is preliminary data.</text>
</comment>
<keyword evidence="2" id="KW-1185">Reference proteome</keyword>
<evidence type="ECO:0000313" key="2">
    <source>
        <dbReference type="Proteomes" id="UP000265520"/>
    </source>
</evidence>
<accession>A0A392PG61</accession>
<evidence type="ECO:0000313" key="1">
    <source>
        <dbReference type="EMBL" id="MCI10762.1"/>
    </source>
</evidence>
<sequence length="48" mass="5320">MTDMMTEVALMTGRHVMAEAVQMIEEPMILVGLRMVKEEEVGVAILEG</sequence>
<name>A0A392PG61_9FABA</name>
<proteinExistence type="predicted"/>
<protein>
    <submittedName>
        <fullName evidence="1">Uncharacterized protein</fullName>
    </submittedName>
</protein>
<feature type="non-terminal residue" evidence="1">
    <location>
        <position position="48"/>
    </location>
</feature>
<dbReference type="Proteomes" id="UP000265520">
    <property type="component" value="Unassembled WGS sequence"/>
</dbReference>
<dbReference type="AlphaFoldDB" id="A0A392PG61"/>
<reference evidence="1 2" key="1">
    <citation type="journal article" date="2018" name="Front. Plant Sci.">
        <title>Red Clover (Trifolium pratense) and Zigzag Clover (T. medium) - A Picture of Genomic Similarities and Differences.</title>
        <authorList>
            <person name="Dluhosova J."/>
            <person name="Istvanek J."/>
            <person name="Nedelnik J."/>
            <person name="Repkova J."/>
        </authorList>
    </citation>
    <scope>NUCLEOTIDE SEQUENCE [LARGE SCALE GENOMIC DNA]</scope>
    <source>
        <strain evidence="2">cv. 10/8</strain>
        <tissue evidence="1">Leaf</tissue>
    </source>
</reference>